<feature type="region of interest" description="Disordered" evidence="8">
    <location>
        <begin position="262"/>
        <end position="305"/>
    </location>
</feature>
<feature type="domain" description="Phospholipid/glycerol acyltransferase" evidence="10">
    <location>
        <begin position="73"/>
        <end position="185"/>
    </location>
</feature>
<evidence type="ECO:0000256" key="1">
    <source>
        <dbReference type="ARBA" id="ARBA00004370"/>
    </source>
</evidence>
<dbReference type="SUPFAM" id="SSF69593">
    <property type="entry name" value="Glycerol-3-phosphate (1)-acyltransferase"/>
    <property type="match status" value="1"/>
</dbReference>
<evidence type="ECO:0000256" key="8">
    <source>
        <dbReference type="SAM" id="MobiDB-lite"/>
    </source>
</evidence>
<evidence type="ECO:0000313" key="11">
    <source>
        <dbReference type="EMBL" id="MQY52248.1"/>
    </source>
</evidence>
<comment type="caution">
    <text evidence="11">The sequence shown here is derived from an EMBL/GenBank/DDBJ whole genome shotgun (WGS) entry which is preliminary data.</text>
</comment>
<dbReference type="CDD" id="cd07989">
    <property type="entry name" value="LPLAT_AGPAT-like"/>
    <property type="match status" value="1"/>
</dbReference>
<keyword evidence="5" id="KW-0443">Lipid metabolism</keyword>
<keyword evidence="6 9" id="KW-0472">Membrane</keyword>
<accession>A0A6L5K164</accession>
<protein>
    <submittedName>
        <fullName evidence="11">1-acyl-sn-glycerol-3-phosphate acyltransferase</fullName>
    </submittedName>
</protein>
<keyword evidence="3 9" id="KW-0812">Transmembrane</keyword>
<comment type="subcellular location">
    <subcellularLocation>
        <location evidence="1">Membrane</location>
    </subcellularLocation>
</comment>
<feature type="compositionally biased region" description="Low complexity" evidence="8">
    <location>
        <begin position="262"/>
        <end position="274"/>
    </location>
</feature>
<dbReference type="Pfam" id="PF01553">
    <property type="entry name" value="Acyltransferase"/>
    <property type="match status" value="1"/>
</dbReference>
<dbReference type="PANTHER" id="PTHR23063">
    <property type="entry name" value="PHOSPHOLIPID ACYLTRANSFERASE"/>
    <property type="match status" value="1"/>
</dbReference>
<evidence type="ECO:0000256" key="2">
    <source>
        <dbReference type="ARBA" id="ARBA00022679"/>
    </source>
</evidence>
<reference evidence="11 12" key="1">
    <citation type="submission" date="2019-10" db="EMBL/GenBank/DDBJ databases">
        <title>Whole-genome sequence of the purple nonsulfur photosynthetic bacterium Rhodocyclus tenuis.</title>
        <authorList>
            <person name="Kyndt J.A."/>
            <person name="Meyer T.E."/>
        </authorList>
    </citation>
    <scope>NUCLEOTIDE SEQUENCE [LARGE SCALE GENOMIC DNA]</scope>
    <source>
        <strain evidence="11 12">DSM 110</strain>
    </source>
</reference>
<dbReference type="GO" id="GO:0016746">
    <property type="term" value="F:acyltransferase activity"/>
    <property type="evidence" value="ECO:0007669"/>
    <property type="project" value="UniProtKB-KW"/>
</dbReference>
<dbReference type="EMBL" id="WIXJ01000007">
    <property type="protein sequence ID" value="MQY52248.1"/>
    <property type="molecule type" value="Genomic_DNA"/>
</dbReference>
<gene>
    <name evidence="11" type="ORF">GHK24_10730</name>
</gene>
<keyword evidence="4 9" id="KW-1133">Transmembrane helix</keyword>
<dbReference type="PANTHER" id="PTHR23063:SF52">
    <property type="entry name" value="LYSOPHOSPHATIDYLCHOLINE ACYLTRANSFERASE"/>
    <property type="match status" value="1"/>
</dbReference>
<dbReference type="GO" id="GO:0006629">
    <property type="term" value="P:lipid metabolic process"/>
    <property type="evidence" value="ECO:0007669"/>
    <property type="project" value="UniProtKB-KW"/>
</dbReference>
<keyword evidence="2" id="KW-0808">Transferase</keyword>
<evidence type="ECO:0000313" key="12">
    <source>
        <dbReference type="Proteomes" id="UP000480275"/>
    </source>
</evidence>
<dbReference type="SMART" id="SM00563">
    <property type="entry name" value="PlsC"/>
    <property type="match status" value="1"/>
</dbReference>
<dbReference type="InterPro" id="IPR002123">
    <property type="entry name" value="Plipid/glycerol_acylTrfase"/>
</dbReference>
<organism evidence="11 12">
    <name type="scientific">Rhodocyclus tenuis</name>
    <name type="common">Rhodospirillum tenue</name>
    <dbReference type="NCBI Taxonomy" id="1066"/>
    <lineage>
        <taxon>Bacteria</taxon>
        <taxon>Pseudomonadati</taxon>
        <taxon>Pseudomonadota</taxon>
        <taxon>Betaproteobacteria</taxon>
        <taxon>Rhodocyclales</taxon>
        <taxon>Rhodocyclaceae</taxon>
        <taxon>Rhodocyclus</taxon>
    </lineage>
</organism>
<dbReference type="AlphaFoldDB" id="A0A6L5K164"/>
<evidence type="ECO:0000256" key="6">
    <source>
        <dbReference type="ARBA" id="ARBA00023136"/>
    </source>
</evidence>
<evidence type="ECO:0000259" key="10">
    <source>
        <dbReference type="SMART" id="SM00563"/>
    </source>
</evidence>
<feature type="transmembrane region" description="Helical" evidence="9">
    <location>
        <begin position="20"/>
        <end position="38"/>
    </location>
</feature>
<name>A0A6L5K164_RHOTE</name>
<evidence type="ECO:0000256" key="4">
    <source>
        <dbReference type="ARBA" id="ARBA00022989"/>
    </source>
</evidence>
<dbReference type="GO" id="GO:0016020">
    <property type="term" value="C:membrane"/>
    <property type="evidence" value="ECO:0007669"/>
    <property type="project" value="UniProtKB-SubCell"/>
</dbReference>
<proteinExistence type="predicted"/>
<keyword evidence="7 11" id="KW-0012">Acyltransferase</keyword>
<evidence type="ECO:0000256" key="9">
    <source>
        <dbReference type="SAM" id="Phobius"/>
    </source>
</evidence>
<evidence type="ECO:0000256" key="7">
    <source>
        <dbReference type="ARBA" id="ARBA00023315"/>
    </source>
</evidence>
<evidence type="ECO:0000256" key="3">
    <source>
        <dbReference type="ARBA" id="ARBA00022692"/>
    </source>
</evidence>
<dbReference type="Proteomes" id="UP000480275">
    <property type="component" value="Unassembled WGS sequence"/>
</dbReference>
<sequence>MPNTPETASLPLRAIRLLRLALHVIWGISLVWALYPFIHDRRRLWLKQRWSRQLLDILAVRLDAHLSSAAPGSLIVANHISWLDIFALNAARPVAFISKAEVRQWPLIGWLSAHTDTVFLERGSRAHAKVVNERIDALLSAEKDVAVFPEGTTTDGTHLLAFHAALLQPAIAAGRPLQPVAVSYHELDGSRSLAPAYIGETTLLECVLAIISRRGIIVRVQPTPALPTSKRHRRELAHAARAAIAFRLALPLELPEVTAPAPPAEAAAGVEPQPNTAHASGAATDRGAPRSATGDSNGDQPVAQP</sequence>
<evidence type="ECO:0000256" key="5">
    <source>
        <dbReference type="ARBA" id="ARBA00023098"/>
    </source>
</evidence>